<evidence type="ECO:0000256" key="1">
    <source>
        <dbReference type="SAM" id="MobiDB-lite"/>
    </source>
</evidence>
<feature type="compositionally biased region" description="Polar residues" evidence="1">
    <location>
        <begin position="53"/>
        <end position="63"/>
    </location>
</feature>
<name>A0A914D042_9BILA</name>
<feature type="region of interest" description="Disordered" evidence="1">
    <location>
        <begin position="48"/>
        <end position="69"/>
    </location>
</feature>
<dbReference type="Proteomes" id="UP000887540">
    <property type="component" value="Unplaced"/>
</dbReference>
<protein>
    <submittedName>
        <fullName evidence="3">Uncharacterized protein</fullName>
    </submittedName>
</protein>
<sequence length="69" mass="7742">MVRLDNGKKLSFGHKCVLCAPIRTYLAVSHFNQWTVYPTGTLHPVTTLRPMDNSPNQDTSSNGYFVEVS</sequence>
<dbReference type="AlphaFoldDB" id="A0A914D042"/>
<keyword evidence="2" id="KW-1185">Reference proteome</keyword>
<organism evidence="2 3">
    <name type="scientific">Acrobeloides nanus</name>
    <dbReference type="NCBI Taxonomy" id="290746"/>
    <lineage>
        <taxon>Eukaryota</taxon>
        <taxon>Metazoa</taxon>
        <taxon>Ecdysozoa</taxon>
        <taxon>Nematoda</taxon>
        <taxon>Chromadorea</taxon>
        <taxon>Rhabditida</taxon>
        <taxon>Tylenchina</taxon>
        <taxon>Cephalobomorpha</taxon>
        <taxon>Cephaloboidea</taxon>
        <taxon>Cephalobidae</taxon>
        <taxon>Acrobeloides</taxon>
    </lineage>
</organism>
<evidence type="ECO:0000313" key="3">
    <source>
        <dbReference type="WBParaSite" id="ACRNAN_scaffold1590.g32141.t1"/>
    </source>
</evidence>
<accession>A0A914D042</accession>
<dbReference type="WBParaSite" id="ACRNAN_scaffold1590.g32141.t1">
    <property type="protein sequence ID" value="ACRNAN_scaffold1590.g32141.t1"/>
    <property type="gene ID" value="ACRNAN_scaffold1590.g32141"/>
</dbReference>
<evidence type="ECO:0000313" key="2">
    <source>
        <dbReference type="Proteomes" id="UP000887540"/>
    </source>
</evidence>
<proteinExistence type="predicted"/>
<reference evidence="3" key="1">
    <citation type="submission" date="2022-11" db="UniProtKB">
        <authorList>
            <consortium name="WormBaseParasite"/>
        </authorList>
    </citation>
    <scope>IDENTIFICATION</scope>
</reference>